<evidence type="ECO:0000313" key="2">
    <source>
        <dbReference type="Proteomes" id="UP001153678"/>
    </source>
</evidence>
<proteinExistence type="predicted"/>
<comment type="caution">
    <text evidence="1">The sequence shown here is derived from an EMBL/GenBank/DDBJ whole genome shotgun (WGS) entry which is preliminary data.</text>
</comment>
<evidence type="ECO:0000313" key="1">
    <source>
        <dbReference type="EMBL" id="CAI2183401.1"/>
    </source>
</evidence>
<gene>
    <name evidence="1" type="ORF">FWILDA_LOCUS11060</name>
</gene>
<name>A0A9W4WW33_9GLOM</name>
<dbReference type="AlphaFoldDB" id="A0A9W4WW33"/>
<accession>A0A9W4WW33</accession>
<reference evidence="1" key="1">
    <citation type="submission" date="2022-08" db="EMBL/GenBank/DDBJ databases">
        <authorList>
            <person name="Kallberg Y."/>
            <person name="Tangrot J."/>
            <person name="Rosling A."/>
        </authorList>
    </citation>
    <scope>NUCLEOTIDE SEQUENCE</scope>
    <source>
        <strain evidence="1">Wild A</strain>
    </source>
</reference>
<dbReference type="Proteomes" id="UP001153678">
    <property type="component" value="Unassembled WGS sequence"/>
</dbReference>
<organism evidence="1 2">
    <name type="scientific">Funneliformis geosporum</name>
    <dbReference type="NCBI Taxonomy" id="1117311"/>
    <lineage>
        <taxon>Eukaryota</taxon>
        <taxon>Fungi</taxon>
        <taxon>Fungi incertae sedis</taxon>
        <taxon>Mucoromycota</taxon>
        <taxon>Glomeromycotina</taxon>
        <taxon>Glomeromycetes</taxon>
        <taxon>Glomerales</taxon>
        <taxon>Glomeraceae</taxon>
        <taxon>Funneliformis</taxon>
    </lineage>
</organism>
<sequence length="119" mass="12763">MSSSLFSPVSIFLEADGLLNVSLSLFGLDINGITFIIELSIEKTVALNIARLSIAIEDHLIIPLIALIASPVISTLSCCTCCDSAIIVNSYCLVLSNATFHVWSLNSFTIELRTGWVGS</sequence>
<keyword evidence="2" id="KW-1185">Reference proteome</keyword>
<feature type="non-terminal residue" evidence="1">
    <location>
        <position position="1"/>
    </location>
</feature>
<dbReference type="EMBL" id="CAMKVN010003015">
    <property type="protein sequence ID" value="CAI2183401.1"/>
    <property type="molecule type" value="Genomic_DNA"/>
</dbReference>
<protein>
    <submittedName>
        <fullName evidence="1">3264_t:CDS:1</fullName>
    </submittedName>
</protein>